<sequence>MAFSDSLPHHHFFQHPMLLHPQNTPPEETIRALHLLIEGEADAIENNLYPKVLLEGDGAVSAVDRDNELLWVCSACNHLELHIDTLALATSIFDRVLGKVRCLTKYVNVLAVTSLIIAAKYYEKNGSVVTEPNYVIQSLQLPYSCKEIVRMERVIMAHLDWDLSPPTTDSFLYQMLKLLGISTAITSYPIHQNFCSIISKWKFLSIHRPSVVALTLISVMLEIKSQDWVQVTMGIQKMFKIPQQLLVNCREQMVKTFNFCQNDLKKWNGPVSCGQASVNSNPNGILRTTGIVNKRSKKRLRRRLAKEALHSPIPSPSPLIQNKSIEEGGDVLHILYTLGSQTNLVCL</sequence>
<dbReference type="Proteomes" id="UP000095286">
    <property type="component" value="Unplaced"/>
</dbReference>
<evidence type="ECO:0000313" key="2">
    <source>
        <dbReference type="WBParaSite" id="RSKR_0000086800.1"/>
    </source>
</evidence>
<protein>
    <submittedName>
        <fullName evidence="2">CYCLIN domain-containing protein</fullName>
    </submittedName>
</protein>
<name>A0AC35TIC7_9BILA</name>
<dbReference type="WBParaSite" id="RSKR_0000086800.1">
    <property type="protein sequence ID" value="RSKR_0000086800.1"/>
    <property type="gene ID" value="RSKR_0000086800"/>
</dbReference>
<proteinExistence type="predicted"/>
<reference evidence="2" key="1">
    <citation type="submission" date="2016-11" db="UniProtKB">
        <authorList>
            <consortium name="WormBaseParasite"/>
        </authorList>
    </citation>
    <scope>IDENTIFICATION</scope>
    <source>
        <strain evidence="2">KR3021</strain>
    </source>
</reference>
<organism evidence="1 2">
    <name type="scientific">Rhabditophanes sp. KR3021</name>
    <dbReference type="NCBI Taxonomy" id="114890"/>
    <lineage>
        <taxon>Eukaryota</taxon>
        <taxon>Metazoa</taxon>
        <taxon>Ecdysozoa</taxon>
        <taxon>Nematoda</taxon>
        <taxon>Chromadorea</taxon>
        <taxon>Rhabditida</taxon>
        <taxon>Tylenchina</taxon>
        <taxon>Panagrolaimomorpha</taxon>
        <taxon>Strongyloidoidea</taxon>
        <taxon>Alloionematidae</taxon>
        <taxon>Rhabditophanes</taxon>
    </lineage>
</organism>
<accession>A0AC35TIC7</accession>
<evidence type="ECO:0000313" key="1">
    <source>
        <dbReference type="Proteomes" id="UP000095286"/>
    </source>
</evidence>